<dbReference type="SUPFAM" id="SSF48371">
    <property type="entry name" value="ARM repeat"/>
    <property type="match status" value="3"/>
</dbReference>
<dbReference type="InterPro" id="IPR046523">
    <property type="entry name" value="UTP20_dom"/>
</dbReference>
<dbReference type="Pfam" id="PF07539">
    <property type="entry name" value="UTP20_N"/>
    <property type="match status" value="1"/>
</dbReference>
<dbReference type="GO" id="GO:0006367">
    <property type="term" value="P:transcription initiation at RNA polymerase II promoter"/>
    <property type="evidence" value="ECO:0007669"/>
    <property type="project" value="InterPro"/>
</dbReference>
<name>A0A507DQ29_9FUNG</name>
<keyword evidence="5" id="KW-0539">Nucleus</keyword>
<evidence type="ECO:0000259" key="7">
    <source>
        <dbReference type="SMART" id="SM00803"/>
    </source>
</evidence>
<dbReference type="Proteomes" id="UP000317494">
    <property type="component" value="Unassembled WGS sequence"/>
</dbReference>
<comment type="similarity">
    <text evidence="2">Belongs to the TAF6 family.</text>
</comment>
<dbReference type="InterPro" id="IPR046344">
    <property type="entry name" value="TAF6_C_sf"/>
</dbReference>
<dbReference type="SMART" id="SM00803">
    <property type="entry name" value="TAF"/>
    <property type="match status" value="1"/>
</dbReference>
<dbReference type="InterPro" id="IPR011989">
    <property type="entry name" value="ARM-like"/>
</dbReference>
<dbReference type="Pfam" id="PF02969">
    <property type="entry name" value="TAF"/>
    <property type="match status" value="1"/>
</dbReference>
<dbReference type="Pfam" id="PF23099">
    <property type="entry name" value="UTP20_C"/>
    <property type="match status" value="1"/>
</dbReference>
<protein>
    <recommendedName>
        <fullName evidence="7">TATA box binding protein associated factor (TAF) histone-like fold domain-containing protein</fullName>
    </recommendedName>
</protein>
<dbReference type="GO" id="GO:0046982">
    <property type="term" value="F:protein heterodimerization activity"/>
    <property type="evidence" value="ECO:0007669"/>
    <property type="project" value="InterPro"/>
</dbReference>
<dbReference type="EMBL" id="QEAN01000014">
    <property type="protein sequence ID" value="TPX53606.1"/>
    <property type="molecule type" value="Genomic_DNA"/>
</dbReference>
<evidence type="ECO:0000313" key="9">
    <source>
        <dbReference type="Proteomes" id="UP000317494"/>
    </source>
</evidence>
<organism evidence="8 9">
    <name type="scientific">Synchytrium endobioticum</name>
    <dbReference type="NCBI Taxonomy" id="286115"/>
    <lineage>
        <taxon>Eukaryota</taxon>
        <taxon>Fungi</taxon>
        <taxon>Fungi incertae sedis</taxon>
        <taxon>Chytridiomycota</taxon>
        <taxon>Chytridiomycota incertae sedis</taxon>
        <taxon>Chytridiomycetes</taxon>
        <taxon>Synchytriales</taxon>
        <taxon>Synchytriaceae</taxon>
        <taxon>Synchytrium</taxon>
    </lineage>
</organism>
<keyword evidence="4" id="KW-0804">Transcription</keyword>
<dbReference type="InterPro" id="IPR011430">
    <property type="entry name" value="UTP20_N"/>
</dbReference>
<gene>
    <name evidence="8" type="ORF">SeMB42_g00667</name>
</gene>
<comment type="subcellular location">
    <subcellularLocation>
        <location evidence="1">Nucleus</location>
    </subcellularLocation>
</comment>
<feature type="domain" description="TATA box binding protein associated factor (TAF) histone-like fold" evidence="7">
    <location>
        <begin position="2648"/>
        <end position="2711"/>
    </location>
</feature>
<dbReference type="FunFam" id="1.25.40.770:FF:000001">
    <property type="entry name" value="Transcription initiation factor TFIID subunit 6"/>
    <property type="match status" value="1"/>
</dbReference>
<dbReference type="Gene3D" id="1.25.40.770">
    <property type="entry name" value="TAF6, C-terminal HEAT repeat domain"/>
    <property type="match status" value="1"/>
</dbReference>
<evidence type="ECO:0000313" key="8">
    <source>
        <dbReference type="EMBL" id="TPX53606.1"/>
    </source>
</evidence>
<evidence type="ECO:0000256" key="3">
    <source>
        <dbReference type="ARBA" id="ARBA00023015"/>
    </source>
</evidence>
<dbReference type="Pfam" id="PF20416">
    <property type="entry name" value="UTP20"/>
    <property type="match status" value="1"/>
</dbReference>
<evidence type="ECO:0000256" key="6">
    <source>
        <dbReference type="SAM" id="MobiDB-lite"/>
    </source>
</evidence>
<feature type="compositionally biased region" description="Basic and acidic residues" evidence="6">
    <location>
        <begin position="2609"/>
        <end position="2623"/>
    </location>
</feature>
<reference evidence="8 9" key="1">
    <citation type="journal article" date="2019" name="Sci. Rep.">
        <title>Comparative genomics of chytrid fungi reveal insights into the obligate biotrophic and pathogenic lifestyle of Synchytrium endobioticum.</title>
        <authorList>
            <person name="van de Vossenberg B.T.L.H."/>
            <person name="Warris S."/>
            <person name="Nguyen H.D.T."/>
            <person name="van Gent-Pelzer M.P.E."/>
            <person name="Joly D.L."/>
            <person name="van de Geest H.C."/>
            <person name="Bonants P.J.M."/>
            <person name="Smith D.S."/>
            <person name="Levesque C.A."/>
            <person name="van der Lee T.A.J."/>
        </authorList>
    </citation>
    <scope>NUCLEOTIDE SEQUENCE [LARGE SCALE GENOMIC DNA]</scope>
    <source>
        <strain evidence="8 9">MB42</strain>
    </source>
</reference>
<feature type="region of interest" description="Disordered" evidence="6">
    <location>
        <begin position="748"/>
        <end position="768"/>
    </location>
</feature>
<proteinExistence type="inferred from homology"/>
<keyword evidence="9" id="KW-1185">Reference proteome</keyword>
<comment type="caution">
    <text evidence="8">The sequence shown here is derived from an EMBL/GenBank/DDBJ whole genome shotgun (WGS) entry which is preliminary data.</text>
</comment>
<dbReference type="GO" id="GO:0030686">
    <property type="term" value="C:90S preribosome"/>
    <property type="evidence" value="ECO:0007669"/>
    <property type="project" value="TreeGrafter"/>
</dbReference>
<evidence type="ECO:0000256" key="5">
    <source>
        <dbReference type="ARBA" id="ARBA00023242"/>
    </source>
</evidence>
<dbReference type="InterPro" id="IPR011442">
    <property type="entry name" value="TAF6_C"/>
</dbReference>
<accession>A0A507DQ29</accession>
<dbReference type="GO" id="GO:0032040">
    <property type="term" value="C:small-subunit processome"/>
    <property type="evidence" value="ECO:0007669"/>
    <property type="project" value="TreeGrafter"/>
</dbReference>
<dbReference type="PANTHER" id="PTHR17695:SF11">
    <property type="entry name" value="SMALL SUBUNIT PROCESSOME COMPONENT 20 HOMOLOG"/>
    <property type="match status" value="1"/>
</dbReference>
<dbReference type="Gene3D" id="1.10.20.10">
    <property type="entry name" value="Histone, subunit A"/>
    <property type="match status" value="1"/>
</dbReference>
<dbReference type="InterPro" id="IPR057525">
    <property type="entry name" value="UTP20_C"/>
</dbReference>
<dbReference type="InterPro" id="IPR009072">
    <property type="entry name" value="Histone-fold"/>
</dbReference>
<evidence type="ECO:0000256" key="4">
    <source>
        <dbReference type="ARBA" id="ARBA00023163"/>
    </source>
</evidence>
<sequence>MAKELNTGEGKKRFKFLSFRENVDSIKLNVGLKSLLHRLDEPDDQESHFILTFRRWHLLNRTCHYTTFERQVKGYCQTISLQLYHKNQILDALLENLSVDKSMALQPLLELLVALVQDLQEELYADFDRICTCLIRLVADSQEASVYEWTFSAISHLFKYLSALLGQDIIHVYDTFHPLLADKRSYVRGFMAEAFAFLLRKCRGPCLTSILDHMVLTIRCSENAHAYYQQGVAQLVFETIRSVHQNLHSRAMLVLDRLYTLTLDAEIPFYEDSMVSLLELLHVQMYEHTAREHLAEPLNLLLSLLKSRTEPDPFWMAKCFVVLCPCLAVNRGKEIPDRAAIFQFLDYAGHLIASDWSMALDQYVVCVAAILIASSELEVNLHGRNLLSRVFAIILPDKVITLCRLLIQQSKWDAFDSSVLPLLVKYLNTHWWSSSDLFIAFVACMIHRGKSQALKVQLQKLSNSAENVNIIAGLYAIVQRDPTHISFTCRDEETLWTCGTLATRCLACLSDSSSAVNALSHHLRGLLDMLSSKAENEIVLNGLAYDLESIKCICKPETRDALIPIWKETVNKALPSIQLHAAALSSLVQFGTALKSYGATIFGLSNLLAALDSLLPFLKHESHYNRLSILQYLNLYTQPDIDQVSINELQPIIKTIHSCLQLEESETSFTTLREKTMLLRQLQALCIAQHRSTRVIGIGVRHCLGLLNVPFSPLWQPVCTCLAAIVGASAKVGCDVLLKSVESTHRRVLTSGNEQEEPQIKQTQQRPHDDEVEWTIYDEYWTTFKQLVDESASVAADPSSELEGLLTDATSKICRFVDTRTYYKWLLKTLVELSTTIEHKSEQFVPLFLELVRNEDGSAEPETDTTPATYSRIPKRVRNELISEYCNVFAKFRHPENAYKSQQVYQACLELLTNGDPKLQRVALDCIAAWRQPAIIKYLAALREMTDDSKFRDTMTNWNADEMNTFSDRSSAAVVLNRILYGKLVARSGKSFSKMRSHRAAIFTFIANLPQDDIVAFFHLMSEYFESDEVEVGRDDNSNNRVRSEKDTYVVRSGGFLALLEDFIRILGTRIIAVLPSMLNIIIKMAAMKDNEPRVKTLRQQAICRLSQLFRCHFDFDYDAFMPHIYKAVIEPRIPTFHVDLCYGPSAVMDLCISWSQNRQYAPYLVESSPDLVPRIFMLLAATNVKETVVSSVLDMVVNLQMLDEETMLVDDGLGQHRDFVDFIVLPHASLFLTNLSMIVERILEDSSGGQCGLKLTSNSLVSRIISSLAQLSPRLKSPVEGRKLVDILIPFLRKSDKAVPEDRKLDILRVVHSYLPILFEHGIKSNRTAYEALSRLFYQLSHRSSLEQLCRVFEELATVDPLLTPIVGVLTDLNSWSTRVLDEPDFGRKFNALQRITERQVMDNLETIHWIPILHNLLKSVEDPDEFSVRSAAEHAIVSFIEHATAATDDTIANTEMEKLVMQIIYSGIRRGVNNPLEFVRHTMTSLLGVVVKTMKHQSVFSDLVILLAAGDEEADFFHNVFHLQLHRRIRALRRLAGNCQNIRSSTLSEIFIPLLFQYVYNEKEKYDPSLVQEAMVCVGGLAKMLKWGPYYALVRRCLNLIKSKPKYETVFIRTVVKILGSFHFDLKDVVANEGPSVTSTKKVVTHKDGDMVMASCEGKDADATIADGDGSGQDDNNVALDQSGDHEVEEVADDVEAIEEVKSIADHKQLLKRIHETVMKSLLPELEGLLTSQDKKEYTNLRVPVAVGIASLTLFLPVPSRELKIHRLLVRLSALLRSRVNDLRDQVRDALNKIILLIGTTYLPALFTHLKDALTYGYQLHVLGYTVHSILMAVQPTLQPEALNLCIGQLSRVLINDIFGTTAEEREAEEYKGKMRETKDTKSFHSFEIVTQNMGPSVLDQLLAPIKELLLEISSITMKNKIVEILKRVSGGMTINPAFTPVALMTLLKSLIEENLRLTDAAGSSHKRLVGVVDPFAGKDMDEAIQRLSENSHVLVEFGLNLLLAGTRRQTIKLSDANQLALMDELVPVLAKCTYSENTEITALSIRILSLLSQHPPPKLQSMLPVIVKRVFEVIIKVSSTEADIVQNSLRFLTTIIREFPSVNISQNQLVALLALIKVDIENTQRQSTGFALARAILARKIVAKEVFDLMDIIASTLVTSQSSQTRALARMVYLAFLLDYPSGPKRLQRSIVSLVNNVKYEHESGRESVLEMLHGLIMKMSDEHILEFGETFFLALVVMMVNDTSSKCRRMAGELIKALFMRIVGKLDSDRVARLVKLWLQGKDNEQLQRTAIQAYGLLIEAVKEKARRWLPDVLSAIEEFLSVVAHKNSIAGDMEDDEAPIPWNHTYYPLNTLSKAFEVFPDIGYANANLWCMAVGKLLLYPHQWVRSLSSRLLGSLFSQVDSTLTIAKTSVKHPYLSQPGNIQELSLALISQLYSGAITAEMGHQAVKNLVFIAKHLDATTDTTEPEDKAEWNLAELCRRVCVLTTAARQHKQYVTVDCTYKWFAAVSTFLAPERLHALLKPIISTLYRAVNDEALERESAELKTLGAEVLDLLQKRVGSSAYLQVFNVVYEEIAGIRRERKTKRKIEAVTNPALHVRKKQHKHENSREAKKRKIESQRKQADQRYSWYRLCIAGEIDPDRMSIFSTDTVQFITESAGVTVRPEVATRLLADAEYRLREIICEAAKFMRHGKRRKLTTEDINQALRVRNVEPLYGYGPGTNSKFRSTSTAHKLFYAADHEVDLEEVIAAPLPPVPLSVQYTGHWLAINGVQPSIVQNPTPAELRANSLKAAGVTTKSDPSNGITTVENAPTVKQTLSRELQVYFEKITEFIMGEDVKLRQVAITGVAEDPGIQALIPYFVEFIEETVTKNLRKLEVLWSMMRLMRALLTNPNLFVEPYLHKMIPIVMTCLVGKRLSESPSENHWALRDYSAGLLSHLCITYSTTYSTIQPRITKTLLKTYLEALKPRQSHYGAIVGLGKLGMETVKLVIVPHVKVFGDVVLGPDLNDASGLKKDEAQKCYDALKGVLIEHARQALKDEKLTDPRAMPSAPAYSTLYGIWAQDVYQVISTSG</sequence>
<dbReference type="Gene3D" id="1.25.10.10">
    <property type="entry name" value="Leucine-rich Repeat Variant"/>
    <property type="match status" value="2"/>
</dbReference>
<evidence type="ECO:0000256" key="1">
    <source>
        <dbReference type="ARBA" id="ARBA00004123"/>
    </source>
</evidence>
<keyword evidence="3" id="KW-0805">Transcription regulation</keyword>
<dbReference type="InterPro" id="IPR016024">
    <property type="entry name" value="ARM-type_fold"/>
</dbReference>
<dbReference type="CDD" id="cd08050">
    <property type="entry name" value="TAF6C"/>
    <property type="match status" value="1"/>
</dbReference>
<dbReference type="Pfam" id="PF07571">
    <property type="entry name" value="TAF6_C"/>
    <property type="match status" value="1"/>
</dbReference>
<dbReference type="SUPFAM" id="SSF47113">
    <property type="entry name" value="Histone-fold"/>
    <property type="match status" value="1"/>
</dbReference>
<dbReference type="PANTHER" id="PTHR17695">
    <property type="entry name" value="SMALL SUBUNIT PROCESSOME COMPONENT 20 HOMOLOG"/>
    <property type="match status" value="1"/>
</dbReference>
<dbReference type="InterPro" id="IPR004823">
    <property type="entry name" value="TAF_TATA-bd_Histone-like_dom"/>
</dbReference>
<evidence type="ECO:0000256" key="2">
    <source>
        <dbReference type="ARBA" id="ARBA00007688"/>
    </source>
</evidence>
<dbReference type="STRING" id="286115.A0A507DQ29"/>
<dbReference type="VEuPathDB" id="FungiDB:SeMB42_g00667"/>
<dbReference type="InterPro" id="IPR052575">
    <property type="entry name" value="SSU_processome_comp_20"/>
</dbReference>
<dbReference type="CDD" id="cd22931">
    <property type="entry name" value="HFD_TAF6"/>
    <property type="match status" value="1"/>
</dbReference>
<feature type="region of interest" description="Disordered" evidence="6">
    <location>
        <begin position="2602"/>
        <end position="2623"/>
    </location>
</feature>